<accession>A0A4D6NI10</accession>
<sequence>MDPMLLYYQNKPWLLLRCLEKQGRNGSKEQLMLLGNLFGFLSRVSDYGLMKIDKTR</sequence>
<evidence type="ECO:0000313" key="2">
    <source>
        <dbReference type="Proteomes" id="UP000501690"/>
    </source>
</evidence>
<dbReference type="AlphaFoldDB" id="A0A4D6NI10"/>
<dbReference type="Proteomes" id="UP000501690">
    <property type="component" value="Linkage Group LG10"/>
</dbReference>
<proteinExistence type="predicted"/>
<name>A0A4D6NI10_VIGUN</name>
<keyword evidence="2" id="KW-1185">Reference proteome</keyword>
<reference evidence="1 2" key="1">
    <citation type="submission" date="2019-04" db="EMBL/GenBank/DDBJ databases">
        <title>An improved genome assembly and genetic linkage map for asparagus bean, Vigna unguiculata ssp. sesquipedialis.</title>
        <authorList>
            <person name="Xia Q."/>
            <person name="Zhang R."/>
            <person name="Dong Y."/>
        </authorList>
    </citation>
    <scope>NUCLEOTIDE SEQUENCE [LARGE SCALE GENOMIC DNA]</scope>
    <source>
        <tissue evidence="1">Leaf</tissue>
    </source>
</reference>
<protein>
    <submittedName>
        <fullName evidence="1">Uncharacterized protein</fullName>
    </submittedName>
</protein>
<gene>
    <name evidence="1" type="ORF">DEO72_LG10g3012</name>
</gene>
<organism evidence="1 2">
    <name type="scientific">Vigna unguiculata</name>
    <name type="common">Cowpea</name>
    <dbReference type="NCBI Taxonomy" id="3917"/>
    <lineage>
        <taxon>Eukaryota</taxon>
        <taxon>Viridiplantae</taxon>
        <taxon>Streptophyta</taxon>
        <taxon>Embryophyta</taxon>
        <taxon>Tracheophyta</taxon>
        <taxon>Spermatophyta</taxon>
        <taxon>Magnoliopsida</taxon>
        <taxon>eudicotyledons</taxon>
        <taxon>Gunneridae</taxon>
        <taxon>Pentapetalae</taxon>
        <taxon>rosids</taxon>
        <taxon>fabids</taxon>
        <taxon>Fabales</taxon>
        <taxon>Fabaceae</taxon>
        <taxon>Papilionoideae</taxon>
        <taxon>50 kb inversion clade</taxon>
        <taxon>NPAAA clade</taxon>
        <taxon>indigoferoid/millettioid clade</taxon>
        <taxon>Phaseoleae</taxon>
        <taxon>Vigna</taxon>
    </lineage>
</organism>
<evidence type="ECO:0000313" key="1">
    <source>
        <dbReference type="EMBL" id="QCE11775.1"/>
    </source>
</evidence>
<dbReference type="EMBL" id="CP039354">
    <property type="protein sequence ID" value="QCE11775.1"/>
    <property type="molecule type" value="Genomic_DNA"/>
</dbReference>